<dbReference type="EMBL" id="JADQDF010000001">
    <property type="protein sequence ID" value="MBW0127715.1"/>
    <property type="molecule type" value="Genomic_DNA"/>
</dbReference>
<feature type="region of interest" description="Disordered" evidence="1">
    <location>
        <begin position="315"/>
        <end position="339"/>
    </location>
</feature>
<name>A0ABS6U686_9PSEU</name>
<proteinExistence type="predicted"/>
<dbReference type="PANTHER" id="PTHR43179:SF7">
    <property type="entry name" value="RHAMNOSYLTRANSFERASE WBBL"/>
    <property type="match status" value="1"/>
</dbReference>
<dbReference type="PANTHER" id="PTHR43179">
    <property type="entry name" value="RHAMNOSYLTRANSFERASE WBBL"/>
    <property type="match status" value="1"/>
</dbReference>
<accession>A0ABS6U686</accession>
<evidence type="ECO:0000256" key="1">
    <source>
        <dbReference type="SAM" id="MobiDB-lite"/>
    </source>
</evidence>
<evidence type="ECO:0000313" key="3">
    <source>
        <dbReference type="Proteomes" id="UP000694300"/>
    </source>
</evidence>
<dbReference type="Proteomes" id="UP000694300">
    <property type="component" value="Unassembled WGS sequence"/>
</dbReference>
<comment type="caution">
    <text evidence="2">The sequence shown here is derived from an EMBL/GenBank/DDBJ whole genome shotgun (WGS) entry which is preliminary data.</text>
</comment>
<dbReference type="RefSeq" id="WP_218590160.1">
    <property type="nucleotide sequence ID" value="NZ_JADQDE010000025.1"/>
</dbReference>
<keyword evidence="3" id="KW-1185">Reference proteome</keyword>
<feature type="compositionally biased region" description="Low complexity" evidence="1">
    <location>
        <begin position="315"/>
        <end position="327"/>
    </location>
</feature>
<gene>
    <name evidence="2" type="ORF">I4I82_08455</name>
</gene>
<evidence type="ECO:0000313" key="2">
    <source>
        <dbReference type="EMBL" id="MBW0127715.1"/>
    </source>
</evidence>
<sequence>MPDADMPDAEMPDVGVPDAAAPVLGMVVNHYWNSPDDEGRALLARTTELGLRLLRRSPVVGSIVLVDGSPGADDDLRAVCDSIGVRYHHAGHEIGLAAGYNTGWRLLSEPYVGLMANDILPHPVSALQTLLEVAMRPDVGCAFPYLNLGDYATQLVRQSVLRPTQVTCEPASMTLNLNVFPREVLEEVGGVDEGYRAGYYDPVMVLRIRELGRRVVLVGGASAMHVHALTKAAGGSTLGLDKLAVDARHFRREHPDFHSEHGIWNVAFARRPFSTTRRVQALWWLSEHAPTGSLRWALRNVTLVAEPLLTRYPARFGAGRGPAGRPSARARRDRPSGTA</sequence>
<evidence type="ECO:0008006" key="4">
    <source>
        <dbReference type="Google" id="ProtNLM"/>
    </source>
</evidence>
<reference evidence="2 3" key="1">
    <citation type="submission" date="2020-11" db="EMBL/GenBank/DDBJ databases">
        <title>Pseudonocardia abyssalis sp. nov. and Pseudonocardia oceani sp. nov., description and phylogenomic analysis of two novel actinomycetes isolated from the deep Southern Ocean.</title>
        <authorList>
            <person name="Parra J."/>
        </authorList>
    </citation>
    <scope>NUCLEOTIDE SEQUENCE [LARGE SCALE GENOMIC DNA]</scope>
    <source>
        <strain evidence="3">KRD185</strain>
    </source>
</reference>
<protein>
    <recommendedName>
        <fullName evidence="4">GT2 family glycosyltransferase</fullName>
    </recommendedName>
</protein>
<organism evidence="2 3">
    <name type="scientific">Pseudonocardia oceani</name>
    <dbReference type="NCBI Taxonomy" id="2792013"/>
    <lineage>
        <taxon>Bacteria</taxon>
        <taxon>Bacillati</taxon>
        <taxon>Actinomycetota</taxon>
        <taxon>Actinomycetes</taxon>
        <taxon>Pseudonocardiales</taxon>
        <taxon>Pseudonocardiaceae</taxon>
        <taxon>Pseudonocardia</taxon>
    </lineage>
</organism>